<keyword evidence="5" id="KW-0460">Magnesium</keyword>
<dbReference type="Gene3D" id="3.40.50.970">
    <property type="match status" value="1"/>
</dbReference>
<dbReference type="GO" id="GO:0030976">
    <property type="term" value="F:thiamine pyrophosphate binding"/>
    <property type="evidence" value="ECO:0007669"/>
    <property type="project" value="InterPro"/>
</dbReference>
<evidence type="ECO:0000313" key="13">
    <source>
        <dbReference type="Proteomes" id="UP000316517"/>
    </source>
</evidence>
<sequence length="288" mass="31933">MDTKVFDMGDIDIAWCPGCGNFSILRVLKQALSELDIKPEKLVIVSGIGQAAKTPHYLKTNVFNGLHGRSLPAATAIKAANPDLTVIAESGDGCMYAEGGNHLIHAIRRNPDITTLVHNNMVYGLTKGQVSPTSGEGFKTPVQVRGVFLEPFNPVAIAVALDASFVARAFAGDTEETKEILKKAITHKGFALVDIFQPCISYNKVNTYEWFKENTYYLDDSYHPQDRQQAFKRATEKGKLPLGILYVNPHKSTFEENVGIYQKNTDPLYKREPDRAKLSNLIDSRRGM</sequence>
<evidence type="ECO:0000259" key="10">
    <source>
        <dbReference type="Pfam" id="PF02775"/>
    </source>
</evidence>
<dbReference type="GO" id="GO:0016625">
    <property type="term" value="F:oxidoreductase activity, acting on the aldehyde or oxo group of donors, iron-sulfur protein as acceptor"/>
    <property type="evidence" value="ECO:0007669"/>
    <property type="project" value="UniProtKB-ARBA"/>
</dbReference>
<evidence type="ECO:0000256" key="8">
    <source>
        <dbReference type="ARBA" id="ARBA00023014"/>
    </source>
</evidence>
<proteinExistence type="predicted"/>
<keyword evidence="9" id="KW-0786">Thiamine pyrophosphate</keyword>
<feature type="domain" description="Thiamine pyrophosphate enzyme TPP-binding" evidence="10">
    <location>
        <begin position="52"/>
        <end position="195"/>
    </location>
</feature>
<dbReference type="GO" id="GO:0045333">
    <property type="term" value="P:cellular respiration"/>
    <property type="evidence" value="ECO:0007669"/>
    <property type="project" value="UniProtKB-ARBA"/>
</dbReference>
<protein>
    <submittedName>
        <fullName evidence="12">2-oxoacid ferredoxin oxidoreductase</fullName>
    </submittedName>
</protein>
<keyword evidence="4" id="KW-0479">Metal-binding</keyword>
<dbReference type="Pfam" id="PF12367">
    <property type="entry name" value="PFO_beta_C"/>
    <property type="match status" value="1"/>
</dbReference>
<comment type="caution">
    <text evidence="12">The sequence shown here is derived from an EMBL/GenBank/DDBJ whole genome shotgun (WGS) entry which is preliminary data.</text>
</comment>
<dbReference type="NCBIfam" id="TIGR02177">
    <property type="entry name" value="PorB_KorB"/>
    <property type="match status" value="1"/>
</dbReference>
<keyword evidence="7" id="KW-0408">Iron</keyword>
<dbReference type="InterPro" id="IPR051457">
    <property type="entry name" value="2-oxoacid:Fd_oxidoreductase"/>
</dbReference>
<reference evidence="12 13" key="1">
    <citation type="submission" date="2019-03" db="EMBL/GenBank/DDBJ databases">
        <title>Metabolic potential of uncultured bacteria and archaea associated with petroleum seepage in deep-sea sediments.</title>
        <authorList>
            <person name="Dong X."/>
            <person name="Hubert C."/>
        </authorList>
    </citation>
    <scope>NUCLEOTIDE SEQUENCE [LARGE SCALE GENOMIC DNA]</scope>
    <source>
        <strain evidence="12">E44_bin3</strain>
    </source>
</reference>
<name>A0A523TDH5_UNCAE</name>
<evidence type="ECO:0000256" key="6">
    <source>
        <dbReference type="ARBA" id="ARBA00023002"/>
    </source>
</evidence>
<evidence type="ECO:0000256" key="5">
    <source>
        <dbReference type="ARBA" id="ARBA00022842"/>
    </source>
</evidence>
<gene>
    <name evidence="12" type="ORF">E3J68_03170</name>
</gene>
<comment type="cofactor">
    <cofactor evidence="1">
        <name>Mg(2+)</name>
        <dbReference type="ChEBI" id="CHEBI:18420"/>
    </cofactor>
</comment>
<comment type="cofactor">
    <cofactor evidence="3">
        <name>[4Fe-4S] cluster</name>
        <dbReference type="ChEBI" id="CHEBI:49883"/>
    </cofactor>
</comment>
<organism evidence="12 13">
    <name type="scientific">Aerophobetes bacterium</name>
    <dbReference type="NCBI Taxonomy" id="2030807"/>
    <lineage>
        <taxon>Bacteria</taxon>
        <taxon>Candidatus Aerophobota</taxon>
    </lineage>
</organism>
<dbReference type="NCBIfam" id="NF008821">
    <property type="entry name" value="PRK11869.1"/>
    <property type="match status" value="1"/>
</dbReference>
<keyword evidence="6" id="KW-0560">Oxidoreductase</keyword>
<dbReference type="InterPro" id="IPR029061">
    <property type="entry name" value="THDP-binding"/>
</dbReference>
<dbReference type="InterPro" id="IPR011896">
    <property type="entry name" value="OFOB"/>
</dbReference>
<dbReference type="Proteomes" id="UP000316517">
    <property type="component" value="Unassembled WGS sequence"/>
</dbReference>
<dbReference type="CDD" id="cd03375">
    <property type="entry name" value="TPP_OGFOR"/>
    <property type="match status" value="1"/>
</dbReference>
<evidence type="ECO:0000256" key="3">
    <source>
        <dbReference type="ARBA" id="ARBA00001966"/>
    </source>
</evidence>
<evidence type="ECO:0000256" key="1">
    <source>
        <dbReference type="ARBA" id="ARBA00001946"/>
    </source>
</evidence>
<dbReference type="GO" id="GO:0051536">
    <property type="term" value="F:iron-sulfur cluster binding"/>
    <property type="evidence" value="ECO:0007669"/>
    <property type="project" value="UniProtKB-KW"/>
</dbReference>
<evidence type="ECO:0000256" key="9">
    <source>
        <dbReference type="ARBA" id="ARBA00023052"/>
    </source>
</evidence>
<dbReference type="AlphaFoldDB" id="A0A523TDH5"/>
<dbReference type="Pfam" id="PF02775">
    <property type="entry name" value="TPP_enzyme_C"/>
    <property type="match status" value="1"/>
</dbReference>
<evidence type="ECO:0000256" key="4">
    <source>
        <dbReference type="ARBA" id="ARBA00022723"/>
    </source>
</evidence>
<accession>A0A523TDH5</accession>
<dbReference type="EMBL" id="SOJT01000138">
    <property type="protein sequence ID" value="TET28382.1"/>
    <property type="molecule type" value="Genomic_DNA"/>
</dbReference>
<dbReference type="GO" id="GO:0046872">
    <property type="term" value="F:metal ion binding"/>
    <property type="evidence" value="ECO:0007669"/>
    <property type="project" value="UniProtKB-KW"/>
</dbReference>
<dbReference type="InterPro" id="IPR011766">
    <property type="entry name" value="TPP_enzyme_TPP-bd"/>
</dbReference>
<dbReference type="SUPFAM" id="SSF52518">
    <property type="entry name" value="Thiamin diphosphate-binding fold (THDP-binding)"/>
    <property type="match status" value="1"/>
</dbReference>
<evidence type="ECO:0000256" key="7">
    <source>
        <dbReference type="ARBA" id="ARBA00023004"/>
    </source>
</evidence>
<keyword evidence="8" id="KW-0411">Iron-sulfur</keyword>
<dbReference type="InterPro" id="IPR032686">
    <property type="entry name" value="PFO_beta_C"/>
</dbReference>
<dbReference type="PANTHER" id="PTHR48084">
    <property type="entry name" value="2-OXOGLUTARATE OXIDOREDUCTASE SUBUNIT KORB-RELATED"/>
    <property type="match status" value="1"/>
</dbReference>
<feature type="domain" description="Pyruvate ferredoxin oxidoreductase beta subunit C-terminal" evidence="11">
    <location>
        <begin position="199"/>
        <end position="262"/>
    </location>
</feature>
<evidence type="ECO:0000256" key="2">
    <source>
        <dbReference type="ARBA" id="ARBA00001964"/>
    </source>
</evidence>
<evidence type="ECO:0000313" key="12">
    <source>
        <dbReference type="EMBL" id="TET28382.1"/>
    </source>
</evidence>
<comment type="cofactor">
    <cofactor evidence="2">
        <name>thiamine diphosphate</name>
        <dbReference type="ChEBI" id="CHEBI:58937"/>
    </cofactor>
</comment>
<evidence type="ECO:0000259" key="11">
    <source>
        <dbReference type="Pfam" id="PF12367"/>
    </source>
</evidence>
<dbReference type="PANTHER" id="PTHR48084:SF4">
    <property type="entry name" value="2-OXOGLUTARATE OXIDOREDUCTASE SUBUNIT KORB"/>
    <property type="match status" value="1"/>
</dbReference>